<keyword evidence="1" id="KW-0812">Transmembrane</keyword>
<feature type="transmembrane region" description="Helical" evidence="1">
    <location>
        <begin position="12"/>
        <end position="31"/>
    </location>
</feature>
<dbReference type="RefSeq" id="WP_208339062.1">
    <property type="nucleotide sequence ID" value="NZ_CAWQFN010000488.1"/>
</dbReference>
<keyword evidence="1" id="KW-1133">Transmembrane helix</keyword>
<evidence type="ECO:0000313" key="2">
    <source>
        <dbReference type="EMBL" id="MDR9897793.1"/>
    </source>
</evidence>
<keyword evidence="1" id="KW-0472">Membrane</keyword>
<dbReference type="Proteomes" id="UP000667802">
    <property type="component" value="Unassembled WGS sequence"/>
</dbReference>
<keyword evidence="3" id="KW-1185">Reference proteome</keyword>
<sequence length="78" mass="8779">MYSTKLDRILAKIEYFVAWALVAVLSVIGLGIIPTKPVFSCFYLAVAWIIYPHNSIPDHQKLIIVFLAFLVGIWSGLI</sequence>
<evidence type="ECO:0000313" key="3">
    <source>
        <dbReference type="Proteomes" id="UP000667802"/>
    </source>
</evidence>
<accession>A0AAP5IDN2</accession>
<gene>
    <name evidence="2" type="ORF">G7B40_024985</name>
</gene>
<comment type="caution">
    <text evidence="2">The sequence shown here is derived from an EMBL/GenBank/DDBJ whole genome shotgun (WGS) entry which is preliminary data.</text>
</comment>
<name>A0AAP5IDN2_9CYAN</name>
<proteinExistence type="predicted"/>
<organism evidence="2 3">
    <name type="scientific">Aetokthonos hydrillicola Thurmond2011</name>
    <dbReference type="NCBI Taxonomy" id="2712845"/>
    <lineage>
        <taxon>Bacteria</taxon>
        <taxon>Bacillati</taxon>
        <taxon>Cyanobacteriota</taxon>
        <taxon>Cyanophyceae</taxon>
        <taxon>Nostocales</taxon>
        <taxon>Hapalosiphonaceae</taxon>
        <taxon>Aetokthonos</taxon>
    </lineage>
</organism>
<dbReference type="AlphaFoldDB" id="A0AAP5IDN2"/>
<reference evidence="3" key="1">
    <citation type="journal article" date="2021" name="Science">
        <title>Hunting the eagle killer: A cyanobacterial neurotoxin causes vacuolar myelinopathy.</title>
        <authorList>
            <person name="Breinlinger S."/>
            <person name="Phillips T.J."/>
            <person name="Haram B.N."/>
            <person name="Mares J."/>
            <person name="Martinez Yerena J.A."/>
            <person name="Hrouzek P."/>
            <person name="Sobotka R."/>
            <person name="Henderson W.M."/>
            <person name="Schmieder P."/>
            <person name="Williams S.M."/>
            <person name="Lauderdale J.D."/>
            <person name="Wilde H.D."/>
            <person name="Gerrin W."/>
            <person name="Kust A."/>
            <person name="Washington J.W."/>
            <person name="Wagner C."/>
            <person name="Geier B."/>
            <person name="Liebeke M."/>
            <person name="Enke H."/>
            <person name="Niedermeyer T.H.J."/>
            <person name="Wilde S.B."/>
        </authorList>
    </citation>
    <scope>NUCLEOTIDE SEQUENCE [LARGE SCALE GENOMIC DNA]</scope>
    <source>
        <strain evidence="3">Thurmond2011</strain>
    </source>
</reference>
<dbReference type="EMBL" id="JAALHA020000014">
    <property type="protein sequence ID" value="MDR9897793.1"/>
    <property type="molecule type" value="Genomic_DNA"/>
</dbReference>
<feature type="transmembrane region" description="Helical" evidence="1">
    <location>
        <begin position="61"/>
        <end position="77"/>
    </location>
</feature>
<protein>
    <submittedName>
        <fullName evidence="2">Uncharacterized protein</fullName>
    </submittedName>
</protein>
<evidence type="ECO:0000256" key="1">
    <source>
        <dbReference type="SAM" id="Phobius"/>
    </source>
</evidence>